<evidence type="ECO:0000256" key="13">
    <source>
        <dbReference type="ARBA" id="ARBA00023136"/>
    </source>
</evidence>
<protein>
    <recommendedName>
        <fullName evidence="15">Cytochrome c-type protein NapC</fullName>
    </recommendedName>
</protein>
<feature type="binding site" description="axial binding residue" evidence="17">
    <location>
        <position position="135"/>
    </location>
    <ligand>
        <name>heme</name>
        <dbReference type="ChEBI" id="CHEBI:30413"/>
        <label>4</label>
    </ligand>
    <ligandPart>
        <name>Fe</name>
        <dbReference type="ChEBI" id="CHEBI:18248"/>
    </ligandPart>
</feature>
<dbReference type="PANTHER" id="PTHR30333:SF3">
    <property type="entry name" value="CYTOCHROME C-TYPE PROTEIN TORY"/>
    <property type="match status" value="1"/>
</dbReference>
<dbReference type="GO" id="GO:0005886">
    <property type="term" value="C:plasma membrane"/>
    <property type="evidence" value="ECO:0007669"/>
    <property type="project" value="UniProtKB-SubCell"/>
</dbReference>
<dbReference type="Proteomes" id="UP000009881">
    <property type="component" value="Unassembled WGS sequence"/>
</dbReference>
<dbReference type="InterPro" id="IPR051174">
    <property type="entry name" value="Cytochrome_c-type_ET"/>
</dbReference>
<evidence type="ECO:0000256" key="7">
    <source>
        <dbReference type="ARBA" id="ARBA00022617"/>
    </source>
</evidence>
<dbReference type="eggNOG" id="COG3005">
    <property type="taxonomic scope" value="Bacteria"/>
</dbReference>
<keyword evidence="20" id="KW-1185">Reference proteome</keyword>
<organism evidence="19 20">
    <name type="scientific">Caenispirillum salinarum AK4</name>
    <dbReference type="NCBI Taxonomy" id="1238182"/>
    <lineage>
        <taxon>Bacteria</taxon>
        <taxon>Pseudomonadati</taxon>
        <taxon>Pseudomonadota</taxon>
        <taxon>Alphaproteobacteria</taxon>
        <taxon>Rhodospirillales</taxon>
        <taxon>Novispirillaceae</taxon>
        <taxon>Caenispirillum</taxon>
    </lineage>
</organism>
<keyword evidence="4" id="KW-0813">Transport</keyword>
<feature type="binding site" description="axial binding residue" evidence="17">
    <location>
        <position position="295"/>
    </location>
    <ligand>
        <name>heme</name>
        <dbReference type="ChEBI" id="CHEBI:30413"/>
        <label>5</label>
    </ligand>
    <ligandPart>
        <name>Fe</name>
        <dbReference type="ChEBI" id="CHEBI:18248"/>
    </ligandPart>
</feature>
<evidence type="ECO:0000256" key="5">
    <source>
        <dbReference type="ARBA" id="ARBA00022475"/>
    </source>
</evidence>
<evidence type="ECO:0000256" key="16">
    <source>
        <dbReference type="PIRSR" id="PIRSR000014-1"/>
    </source>
</evidence>
<dbReference type="Gene3D" id="1.10.3820.10">
    <property type="entry name" value="Di-heme elbow motif domain"/>
    <property type="match status" value="1"/>
</dbReference>
<feature type="binding site" description="covalent" evidence="16">
    <location>
        <position position="13"/>
    </location>
    <ligand>
        <name>heme</name>
        <dbReference type="ChEBI" id="CHEBI:30413"/>
        <label>1</label>
    </ligand>
</feature>
<dbReference type="InterPro" id="IPR005126">
    <property type="entry name" value="NapC/NirT_cyt_c_N"/>
</dbReference>
<feature type="domain" description="NapC/NirT cytochrome c N-terminal" evidence="18">
    <location>
        <begin position="1"/>
        <end position="145"/>
    </location>
</feature>
<dbReference type="STRING" id="1238182.C882_0697"/>
<sequence length="348" mass="38662">MTATSSNEFCVSCHEMGTPLAEYQKTVHYQNPTGVRAGCSDCHVPETGWPYLQAKVRASKDLYHHLIGTLATPEDYEEHRLEMAQAVWDRMKANDSSECRSCHAFDAMTVDAQKQEAQKRHTEAMETGGTCIDCHKGIAHSLPDMKKAFARAFEELKETAADADLEDTAYTLETMPFYLEQGGDQKAGQLLPATELKITEQSGDWLKATVSGWRQEGAESVIYGAPGQRILTAVMAKPTVEQAEVGEGKVLPETGQTWMPVSVDVWLPQESVTASIEPVWSYAESIYQGDCATCHTAHTPNHFLANQWIGQLKSMERFSQLSKEQNRLVLKFLQYHAKDMTQTAAAGH</sequence>
<evidence type="ECO:0000256" key="17">
    <source>
        <dbReference type="PIRSR" id="PIRSR000014-2"/>
    </source>
</evidence>
<dbReference type="InterPro" id="IPR009154">
    <property type="entry name" value="Membr-bd_4haem_cyt_TorC"/>
</dbReference>
<feature type="binding site" description="covalent" evidence="16">
    <location>
        <position position="131"/>
    </location>
    <ligand>
        <name>heme</name>
        <dbReference type="ChEBI" id="CHEBI:30413"/>
        <label>4</label>
    </ligand>
</feature>
<dbReference type="PANTHER" id="PTHR30333">
    <property type="entry name" value="CYTOCHROME C-TYPE PROTEIN"/>
    <property type="match status" value="1"/>
</dbReference>
<feature type="binding site" description="covalent" evidence="16">
    <location>
        <position position="102"/>
    </location>
    <ligand>
        <name>heme</name>
        <dbReference type="ChEBI" id="CHEBI:30413"/>
        <label>3</label>
    </ligand>
</feature>
<evidence type="ECO:0000256" key="4">
    <source>
        <dbReference type="ARBA" id="ARBA00022448"/>
    </source>
</evidence>
<evidence type="ECO:0000256" key="9">
    <source>
        <dbReference type="ARBA" id="ARBA00022723"/>
    </source>
</evidence>
<dbReference type="GO" id="GO:0009061">
    <property type="term" value="P:anaerobic respiration"/>
    <property type="evidence" value="ECO:0007669"/>
    <property type="project" value="TreeGrafter"/>
</dbReference>
<dbReference type="GO" id="GO:0020037">
    <property type="term" value="F:heme binding"/>
    <property type="evidence" value="ECO:0007669"/>
    <property type="project" value="InterPro"/>
</dbReference>
<feature type="binding site" description="covalent" evidence="16">
    <location>
        <position position="42"/>
    </location>
    <ligand>
        <name>heme</name>
        <dbReference type="ChEBI" id="CHEBI:30413"/>
        <label>2</label>
    </ligand>
</feature>
<feature type="binding site" description="covalent" evidence="16">
    <location>
        <position position="291"/>
    </location>
    <ligand>
        <name>heme</name>
        <dbReference type="ChEBI" id="CHEBI:30413"/>
        <label>5</label>
    </ligand>
</feature>
<dbReference type="Pfam" id="PF03264">
    <property type="entry name" value="Cytochrom_NNT"/>
    <property type="match status" value="1"/>
</dbReference>
<name>K9HEK0_9PROT</name>
<dbReference type="GO" id="GO:0009276">
    <property type="term" value="C:Gram-negative-bacterium-type cell wall"/>
    <property type="evidence" value="ECO:0007669"/>
    <property type="project" value="InterPro"/>
</dbReference>
<feature type="binding site" description="axial binding residue" evidence="17">
    <location>
        <position position="103"/>
    </location>
    <ligand>
        <name>heme</name>
        <dbReference type="ChEBI" id="CHEBI:30413"/>
        <label>3</label>
    </ligand>
    <ligandPart>
        <name>Fe</name>
        <dbReference type="ChEBI" id="CHEBI:18248"/>
    </ligandPart>
</feature>
<feature type="binding site" description="covalent" evidence="16">
    <location>
        <position position="10"/>
    </location>
    <ligand>
        <name>heme</name>
        <dbReference type="ChEBI" id="CHEBI:30413"/>
        <label>1</label>
    </ligand>
</feature>
<comment type="caution">
    <text evidence="19">The sequence shown here is derived from an EMBL/GenBank/DDBJ whole genome shotgun (WGS) entry which is preliminary data.</text>
</comment>
<dbReference type="AlphaFoldDB" id="K9HEK0"/>
<dbReference type="FunFam" id="1.10.3820.10:FF:000001">
    <property type="entry name" value="Cytochrome c-type protein"/>
    <property type="match status" value="1"/>
</dbReference>
<keyword evidence="11" id="KW-1133">Transmembrane helix</keyword>
<comment type="PTM">
    <text evidence="16">Binds 5 heme groups per subunit.</text>
</comment>
<feature type="binding site" description="covalent" evidence="16">
    <location>
        <position position="39"/>
    </location>
    <ligand>
        <name>heme</name>
        <dbReference type="ChEBI" id="CHEBI:30413"/>
        <label>2</label>
    </ligand>
</feature>
<evidence type="ECO:0000256" key="14">
    <source>
        <dbReference type="ARBA" id="ARBA00055242"/>
    </source>
</evidence>
<comment type="subcellular location">
    <subcellularLocation>
        <location evidence="1">Cell inner membrane</location>
        <topology evidence="1">Single-pass type II membrane protein</topology>
    </subcellularLocation>
</comment>
<reference evidence="19 20" key="1">
    <citation type="journal article" date="2013" name="Genome Announc.">
        <title>Draft Genome Sequence of an Alphaproteobacterium, Caenispirillum salinarum AK4(T), Isolated from a Solar Saltern.</title>
        <authorList>
            <person name="Khatri I."/>
            <person name="Singh A."/>
            <person name="Korpole S."/>
            <person name="Pinnaka A.K."/>
            <person name="Subramanian S."/>
        </authorList>
    </citation>
    <scope>NUCLEOTIDE SEQUENCE [LARGE SCALE GENOMIC DNA]</scope>
    <source>
        <strain evidence="19 20">AK4</strain>
    </source>
</reference>
<gene>
    <name evidence="19" type="ORF">C882_0697</name>
</gene>
<keyword evidence="12 17" id="KW-0408">Iron</keyword>
<feature type="binding site" description="covalent" evidence="16">
    <location>
        <position position="294"/>
    </location>
    <ligand>
        <name>heme</name>
        <dbReference type="ChEBI" id="CHEBI:30413"/>
        <label>5</label>
    </ligand>
</feature>
<comment type="function">
    <text evidence="14">Mediates electron flow from quinones to the NapAB complex.</text>
</comment>
<evidence type="ECO:0000256" key="2">
    <source>
        <dbReference type="ARBA" id="ARBA00006417"/>
    </source>
</evidence>
<keyword evidence="8" id="KW-0812">Transmembrane</keyword>
<proteinExistence type="inferred from homology"/>
<evidence type="ECO:0000256" key="8">
    <source>
        <dbReference type="ARBA" id="ARBA00022692"/>
    </source>
</evidence>
<dbReference type="InterPro" id="IPR036280">
    <property type="entry name" value="Multihaem_cyt_sf"/>
</dbReference>
<feature type="binding site" description="axial binding residue" evidence="17">
    <location>
        <position position="14"/>
    </location>
    <ligand>
        <name>heme</name>
        <dbReference type="ChEBI" id="CHEBI:30413"/>
        <label>1</label>
    </ligand>
    <ligandPart>
        <name>Fe</name>
        <dbReference type="ChEBI" id="CHEBI:18248"/>
    </ligandPart>
</feature>
<evidence type="ECO:0000313" key="20">
    <source>
        <dbReference type="Proteomes" id="UP000009881"/>
    </source>
</evidence>
<dbReference type="GO" id="GO:0009055">
    <property type="term" value="F:electron transfer activity"/>
    <property type="evidence" value="ECO:0007669"/>
    <property type="project" value="InterPro"/>
</dbReference>
<feature type="binding site" description="covalent" evidence="16">
    <location>
        <position position="134"/>
    </location>
    <ligand>
        <name>heme</name>
        <dbReference type="ChEBI" id="CHEBI:30413"/>
        <label>4</label>
    </ligand>
</feature>
<keyword evidence="13" id="KW-0472">Membrane</keyword>
<keyword evidence="5" id="KW-1003">Cell membrane</keyword>
<feature type="binding site" description="covalent" evidence="16">
    <location>
        <position position="99"/>
    </location>
    <ligand>
        <name>heme</name>
        <dbReference type="ChEBI" id="CHEBI:30413"/>
        <label>3</label>
    </ligand>
</feature>
<evidence type="ECO:0000256" key="1">
    <source>
        <dbReference type="ARBA" id="ARBA00004249"/>
    </source>
</evidence>
<dbReference type="InterPro" id="IPR038266">
    <property type="entry name" value="NapC/NirT_cytc_sf"/>
</dbReference>
<dbReference type="SUPFAM" id="SSF48695">
    <property type="entry name" value="Multiheme cytochromes"/>
    <property type="match status" value="1"/>
</dbReference>
<evidence type="ECO:0000256" key="11">
    <source>
        <dbReference type="ARBA" id="ARBA00022989"/>
    </source>
</evidence>
<evidence type="ECO:0000256" key="6">
    <source>
        <dbReference type="ARBA" id="ARBA00022519"/>
    </source>
</evidence>
<evidence type="ECO:0000313" key="19">
    <source>
        <dbReference type="EMBL" id="EKV28933.1"/>
    </source>
</evidence>
<keyword evidence="6" id="KW-0997">Cell inner membrane</keyword>
<comment type="similarity">
    <text evidence="3">Belongs to the NapC/NirT/NrfH family.</text>
</comment>
<keyword evidence="7 16" id="KW-0349">Heme</keyword>
<dbReference type="EMBL" id="ANHY01000014">
    <property type="protein sequence ID" value="EKV28933.1"/>
    <property type="molecule type" value="Genomic_DNA"/>
</dbReference>
<evidence type="ECO:0000256" key="15">
    <source>
        <dbReference type="ARBA" id="ARBA00074074"/>
    </source>
</evidence>
<evidence type="ECO:0000259" key="18">
    <source>
        <dbReference type="Pfam" id="PF03264"/>
    </source>
</evidence>
<evidence type="ECO:0000256" key="12">
    <source>
        <dbReference type="ARBA" id="ARBA00023004"/>
    </source>
</evidence>
<feature type="binding site" description="axial binding residue" evidence="17">
    <location>
        <position position="43"/>
    </location>
    <ligand>
        <name>heme</name>
        <dbReference type="ChEBI" id="CHEBI:30413"/>
        <label>2</label>
    </ligand>
    <ligandPart>
        <name>Fe</name>
        <dbReference type="ChEBI" id="CHEBI:18248"/>
    </ligandPart>
</feature>
<keyword evidence="10" id="KW-0249">Electron transport</keyword>
<accession>K9HEK0</accession>
<keyword evidence="9" id="KW-0479">Metal-binding</keyword>
<comment type="similarity">
    <text evidence="2">Belongs to the TorC/TorY family.</text>
</comment>
<dbReference type="GO" id="GO:0005506">
    <property type="term" value="F:iron ion binding"/>
    <property type="evidence" value="ECO:0007669"/>
    <property type="project" value="InterPro"/>
</dbReference>
<evidence type="ECO:0000256" key="10">
    <source>
        <dbReference type="ARBA" id="ARBA00022982"/>
    </source>
</evidence>
<dbReference type="PIRSF" id="PIRSF000014">
    <property type="entry name" value="4_hem_cytch_TorC"/>
    <property type="match status" value="1"/>
</dbReference>
<evidence type="ECO:0000256" key="3">
    <source>
        <dbReference type="ARBA" id="ARBA00007395"/>
    </source>
</evidence>